<feature type="transmembrane region" description="Helical" evidence="14">
    <location>
        <begin position="174"/>
        <end position="194"/>
    </location>
</feature>
<feature type="transmembrane region" description="Helical" evidence="14">
    <location>
        <begin position="6"/>
        <end position="24"/>
    </location>
</feature>
<dbReference type="EMBL" id="JABDSR010000012">
    <property type="protein sequence ID" value="NMW85771.1"/>
    <property type="molecule type" value="Genomic_DNA"/>
</dbReference>
<dbReference type="PROSITE" id="PS00457">
    <property type="entry name" value="NA_SOLUT_SYMP_2"/>
    <property type="match status" value="1"/>
</dbReference>
<gene>
    <name evidence="15" type="ORF">HKO22_08495</name>
</gene>
<dbReference type="PANTHER" id="PTHR48086">
    <property type="entry name" value="SODIUM/PROLINE SYMPORTER-RELATED"/>
    <property type="match status" value="1"/>
</dbReference>
<keyword evidence="7 14" id="KW-1133">Transmembrane helix</keyword>
<evidence type="ECO:0000256" key="6">
    <source>
        <dbReference type="ARBA" id="ARBA00022847"/>
    </source>
</evidence>
<keyword evidence="8" id="KW-0915">Sodium</keyword>
<dbReference type="InterPro" id="IPR018212">
    <property type="entry name" value="Na/solute_symporter_CS"/>
</dbReference>
<sequence>MVILTWLITFFIVVGLGIYSGKSIKSSNQWTGADKSMGAISIGCIFAAWQIGGMAIVGAAQNGYNLGISGAWYSVAGSFYFIALAFLAKTIRTKMPGESVPSYLQNRFDKKTAKLYSIAWIVYGFFYIPIQLKTVSSIISIVLPNVSLTVAMLIGLTLAVLYTSFSGMKGAETVGRIVCIGIYILLIIFVFLNLKKFDGYSGLLAKLPNEYSSMTNMPIQRIIAWIFGGCISTAVMQSVLQPLLAAKDPESAQKGSILGYLIAAPICFFTALCGMMAKASGTNLGDGSTAFAYSIDLFSSPLFAGIIFAFTTLIISATMATMMLATGTIITNIYKTDINPNATDEKILKTSKLVTFIFAYLTLIPASLIPSESLTNLFLTLQHVAAAPVSFSIIVGLIWNKATKQGAFWSMLMGIIIGISWMLLGLTDKLEAIYPVFLTTYLVGFIVSKMTYKEKGELLDE</sequence>
<feature type="transmembrane region" description="Helical" evidence="14">
    <location>
        <begin position="406"/>
        <end position="426"/>
    </location>
</feature>
<keyword evidence="6" id="KW-0769">Symport</keyword>
<feature type="transmembrane region" description="Helical" evidence="14">
    <location>
        <begin position="112"/>
        <end position="132"/>
    </location>
</feature>
<feature type="transmembrane region" description="Helical" evidence="14">
    <location>
        <begin position="222"/>
        <end position="245"/>
    </location>
</feature>
<evidence type="ECO:0000256" key="13">
    <source>
        <dbReference type="RuleBase" id="RU362091"/>
    </source>
</evidence>
<dbReference type="AlphaFoldDB" id="A0A848RIX6"/>
<evidence type="ECO:0000256" key="1">
    <source>
        <dbReference type="ARBA" id="ARBA00004651"/>
    </source>
</evidence>
<evidence type="ECO:0000256" key="14">
    <source>
        <dbReference type="SAM" id="Phobius"/>
    </source>
</evidence>
<dbReference type="RefSeq" id="WP_169970046.1">
    <property type="nucleotide sequence ID" value="NZ_JABDSR010000012.1"/>
</dbReference>
<comment type="subcellular location">
    <subcellularLocation>
        <location evidence="1">Cell membrane</location>
        <topology evidence="1">Multi-pass membrane protein</topology>
    </subcellularLocation>
</comment>
<comment type="similarity">
    <text evidence="2 13">Belongs to the sodium:solute symporter (SSF) (TC 2.A.21) family.</text>
</comment>
<evidence type="ECO:0000313" key="16">
    <source>
        <dbReference type="Proteomes" id="UP000568273"/>
    </source>
</evidence>
<evidence type="ECO:0000256" key="10">
    <source>
        <dbReference type="ARBA" id="ARBA00023136"/>
    </source>
</evidence>
<accession>A0A848RIX6</accession>
<dbReference type="GO" id="GO:0015824">
    <property type="term" value="P:proline transport"/>
    <property type="evidence" value="ECO:0007669"/>
    <property type="project" value="TreeGrafter"/>
</dbReference>
<feature type="transmembrane region" description="Helical" evidence="14">
    <location>
        <begin position="432"/>
        <end position="452"/>
    </location>
</feature>
<keyword evidence="4" id="KW-1003">Cell membrane</keyword>
<evidence type="ECO:0000256" key="5">
    <source>
        <dbReference type="ARBA" id="ARBA00022692"/>
    </source>
</evidence>
<protein>
    <submittedName>
        <fullName evidence="15">Sodium:solute symporter family protein</fullName>
    </submittedName>
</protein>
<evidence type="ECO:0000256" key="4">
    <source>
        <dbReference type="ARBA" id="ARBA00022475"/>
    </source>
</evidence>
<dbReference type="InterPro" id="IPR050277">
    <property type="entry name" value="Sodium:Solute_Symporter"/>
</dbReference>
<keyword evidence="10 14" id="KW-0472">Membrane</keyword>
<comment type="caution">
    <text evidence="15">The sequence shown here is derived from an EMBL/GenBank/DDBJ whole genome shotgun (WGS) entry which is preliminary data.</text>
</comment>
<keyword evidence="9" id="KW-0406">Ion transport</keyword>
<dbReference type="GO" id="GO:0005886">
    <property type="term" value="C:plasma membrane"/>
    <property type="evidence" value="ECO:0007669"/>
    <property type="project" value="UniProtKB-SubCell"/>
</dbReference>
<evidence type="ECO:0000256" key="2">
    <source>
        <dbReference type="ARBA" id="ARBA00006434"/>
    </source>
</evidence>
<feature type="transmembrane region" description="Helical" evidence="14">
    <location>
        <begin position="377"/>
        <end position="399"/>
    </location>
</feature>
<dbReference type="InterPro" id="IPR038377">
    <property type="entry name" value="Na/Glc_symporter_sf"/>
</dbReference>
<feature type="transmembrane region" description="Helical" evidence="14">
    <location>
        <begin position="138"/>
        <end position="162"/>
    </location>
</feature>
<keyword evidence="16" id="KW-1185">Reference proteome</keyword>
<dbReference type="CDD" id="cd10322">
    <property type="entry name" value="SLC5sbd"/>
    <property type="match status" value="1"/>
</dbReference>
<feature type="transmembrane region" description="Helical" evidence="14">
    <location>
        <begin position="36"/>
        <end position="59"/>
    </location>
</feature>
<keyword evidence="5 14" id="KW-0812">Transmembrane</keyword>
<evidence type="ECO:0000256" key="8">
    <source>
        <dbReference type="ARBA" id="ARBA00023053"/>
    </source>
</evidence>
<dbReference type="Pfam" id="PF00474">
    <property type="entry name" value="SSF"/>
    <property type="match status" value="1"/>
</dbReference>
<feature type="transmembrane region" description="Helical" evidence="14">
    <location>
        <begin position="297"/>
        <end position="325"/>
    </location>
</feature>
<evidence type="ECO:0000313" key="15">
    <source>
        <dbReference type="EMBL" id="NMW85771.1"/>
    </source>
</evidence>
<evidence type="ECO:0000256" key="11">
    <source>
        <dbReference type="ARBA" id="ARBA00023201"/>
    </source>
</evidence>
<dbReference type="PANTHER" id="PTHR48086:SF3">
    <property type="entry name" value="SODIUM_PROLINE SYMPORTER"/>
    <property type="match status" value="1"/>
</dbReference>
<dbReference type="Proteomes" id="UP000568273">
    <property type="component" value="Unassembled WGS sequence"/>
</dbReference>
<feature type="transmembrane region" description="Helical" evidence="14">
    <location>
        <begin position="71"/>
        <end position="91"/>
    </location>
</feature>
<reference evidence="15" key="1">
    <citation type="submission" date="2020-04" db="EMBL/GenBank/DDBJ databases">
        <title>Peptoniphilus sp. nov. isolated from swine feces.</title>
        <authorList>
            <person name="Ryu S.W."/>
        </authorList>
    </citation>
    <scope>NUCLEOTIDE SEQUENCE [LARGE SCALE GENOMIC DNA]</scope>
    <source>
        <strain evidence="15">AGMB00490</strain>
    </source>
</reference>
<evidence type="ECO:0000256" key="3">
    <source>
        <dbReference type="ARBA" id="ARBA00022448"/>
    </source>
</evidence>
<dbReference type="InterPro" id="IPR001734">
    <property type="entry name" value="Na/solute_symporter"/>
</dbReference>
<feature type="transmembrane region" description="Helical" evidence="14">
    <location>
        <begin position="257"/>
        <end position="277"/>
    </location>
</feature>
<evidence type="ECO:0000256" key="12">
    <source>
        <dbReference type="ARBA" id="ARBA00033708"/>
    </source>
</evidence>
<dbReference type="Gene3D" id="1.20.1730.10">
    <property type="entry name" value="Sodium/glucose cotransporter"/>
    <property type="match status" value="1"/>
</dbReference>
<dbReference type="PROSITE" id="PS50283">
    <property type="entry name" value="NA_SOLUT_SYMP_3"/>
    <property type="match status" value="1"/>
</dbReference>
<evidence type="ECO:0000256" key="7">
    <source>
        <dbReference type="ARBA" id="ARBA00022989"/>
    </source>
</evidence>
<evidence type="ECO:0000256" key="9">
    <source>
        <dbReference type="ARBA" id="ARBA00023065"/>
    </source>
</evidence>
<keyword evidence="3" id="KW-0813">Transport</keyword>
<dbReference type="GO" id="GO:0005298">
    <property type="term" value="F:proline:sodium symporter activity"/>
    <property type="evidence" value="ECO:0007669"/>
    <property type="project" value="TreeGrafter"/>
</dbReference>
<keyword evidence="11" id="KW-0739">Sodium transport</keyword>
<proteinExistence type="inferred from homology"/>
<dbReference type="GO" id="GO:0015193">
    <property type="term" value="F:L-proline transmembrane transporter activity"/>
    <property type="evidence" value="ECO:0007669"/>
    <property type="project" value="TreeGrafter"/>
</dbReference>
<feature type="transmembrane region" description="Helical" evidence="14">
    <location>
        <begin position="353"/>
        <end position="371"/>
    </location>
</feature>
<organism evidence="15 16">
    <name type="scientific">Peptoniphilus faecalis</name>
    <dbReference type="NCBI Taxonomy" id="2731255"/>
    <lineage>
        <taxon>Bacteria</taxon>
        <taxon>Bacillati</taxon>
        <taxon>Bacillota</taxon>
        <taxon>Tissierellia</taxon>
        <taxon>Tissierellales</taxon>
        <taxon>Peptoniphilaceae</taxon>
        <taxon>Peptoniphilus</taxon>
    </lineage>
</organism>
<comment type="catalytic activity">
    <reaction evidence="12">
        <text>L-proline(in) + Na(+)(in) = L-proline(out) + Na(+)(out)</text>
        <dbReference type="Rhea" id="RHEA:28967"/>
        <dbReference type="ChEBI" id="CHEBI:29101"/>
        <dbReference type="ChEBI" id="CHEBI:60039"/>
    </reaction>
</comment>
<name>A0A848RIX6_9FIRM</name>